<dbReference type="PRINTS" id="PR00420">
    <property type="entry name" value="RNGMNOXGNASE"/>
</dbReference>
<accession>A0A367L4P3</accession>
<reference evidence="9 10" key="1">
    <citation type="journal article" date="2015" name="BMC Genomics">
        <title>Insights from the genome of Ophiocordyceps polyrhachis-furcata to pathogenicity and host specificity in insect fungi.</title>
        <authorList>
            <person name="Wichadakul D."/>
            <person name="Kobmoo N."/>
            <person name="Ingsriswang S."/>
            <person name="Tangphatsornruang S."/>
            <person name="Chantasingh D."/>
            <person name="Luangsa-ard J.J."/>
            <person name="Eurwilaichitr L."/>
        </authorList>
    </citation>
    <scope>NUCLEOTIDE SEQUENCE [LARGE SCALE GENOMIC DNA]</scope>
    <source>
        <strain evidence="9 10">BCC 54312</strain>
    </source>
</reference>
<dbReference type="InterPro" id="IPR050562">
    <property type="entry name" value="FAD_mOase_fung"/>
</dbReference>
<dbReference type="OrthoDB" id="10029326at2759"/>
<comment type="caution">
    <text evidence="9">The sequence shown here is derived from an EMBL/GenBank/DDBJ whole genome shotgun (WGS) entry which is preliminary data.</text>
</comment>
<name>A0A367L4P3_9HYPO</name>
<evidence type="ECO:0000256" key="1">
    <source>
        <dbReference type="ARBA" id="ARBA00001974"/>
    </source>
</evidence>
<protein>
    <recommendedName>
        <fullName evidence="8">FAD-binding domain-containing protein</fullName>
    </recommendedName>
</protein>
<evidence type="ECO:0000259" key="8">
    <source>
        <dbReference type="Pfam" id="PF01494"/>
    </source>
</evidence>
<dbReference type="GO" id="GO:0004497">
    <property type="term" value="F:monooxygenase activity"/>
    <property type="evidence" value="ECO:0007669"/>
    <property type="project" value="UniProtKB-KW"/>
</dbReference>
<evidence type="ECO:0000313" key="9">
    <source>
        <dbReference type="EMBL" id="RCI09390.1"/>
    </source>
</evidence>
<keyword evidence="6" id="KW-0503">Monooxygenase</keyword>
<dbReference type="InterPro" id="IPR036188">
    <property type="entry name" value="FAD/NAD-bd_sf"/>
</dbReference>
<feature type="transmembrane region" description="Helical" evidence="7">
    <location>
        <begin position="426"/>
        <end position="445"/>
    </location>
</feature>
<keyword evidence="7" id="KW-1133">Transmembrane helix</keyword>
<dbReference type="AlphaFoldDB" id="A0A367L4P3"/>
<dbReference type="Proteomes" id="UP000253664">
    <property type="component" value="Unassembled WGS sequence"/>
</dbReference>
<dbReference type="PANTHER" id="PTHR47356:SF2">
    <property type="entry name" value="FAD-BINDING DOMAIN-CONTAINING PROTEIN-RELATED"/>
    <property type="match status" value="1"/>
</dbReference>
<sequence>MSREQLKVIIVGGSITGLTLAHCLHRIGVDYTILEKRAEVVLQEGASVGIMPNGARILHQLGLYTAIEKAAASLGASDLCFPDGFTFRSTYPARMLEHFGYPISFMERRKLLEILYSALPDKTKVHVSKEVRRIEQDDVEEKGVVSVWTADGDVYEGDVVVGADGVRSQTRAEMQRMASLSGNAETGQNTMSAEYSCCFGISAGVEHLKPGTQVLHMDDGRSLMLVPSKDRLVFWFVIQKLDRRYQSGETPRFTSDEAVALCSQLADTPCFRDVWDKRKVFNMVAIEEGVVRTWSFGRVVCIGDSIHKGRANCAIEDAAVLTNLVRESLLTKRPTSKEVENLLRRFNQVHYPRVVRISDVSWTVVRLHARDGLVMKLVGRYLMPYMGGKKRLVGRAFGLIGDAAALDFLPLPRDSYPGWRKKGRGFKFGLAVLASILVLVTFLCYR</sequence>
<dbReference type="Pfam" id="PF01494">
    <property type="entry name" value="FAD_binding_3"/>
    <property type="match status" value="1"/>
</dbReference>
<comment type="cofactor">
    <cofactor evidence="1">
        <name>FAD</name>
        <dbReference type="ChEBI" id="CHEBI:57692"/>
    </cofactor>
</comment>
<proteinExistence type="inferred from homology"/>
<evidence type="ECO:0000313" key="10">
    <source>
        <dbReference type="Proteomes" id="UP000253664"/>
    </source>
</evidence>
<feature type="domain" description="FAD-binding" evidence="8">
    <location>
        <begin position="6"/>
        <end position="308"/>
    </location>
</feature>
<keyword evidence="5" id="KW-0560">Oxidoreductase</keyword>
<dbReference type="GO" id="GO:0071949">
    <property type="term" value="F:FAD binding"/>
    <property type="evidence" value="ECO:0007669"/>
    <property type="project" value="InterPro"/>
</dbReference>
<dbReference type="PANTHER" id="PTHR47356">
    <property type="entry name" value="FAD-DEPENDENT MONOOXYGENASE ASQG-RELATED"/>
    <property type="match status" value="1"/>
</dbReference>
<dbReference type="EMBL" id="LKCN02000015">
    <property type="protein sequence ID" value="RCI09390.1"/>
    <property type="molecule type" value="Genomic_DNA"/>
</dbReference>
<keyword evidence="7" id="KW-0812">Transmembrane</keyword>
<keyword evidence="7" id="KW-0472">Membrane</keyword>
<keyword evidence="10" id="KW-1185">Reference proteome</keyword>
<evidence type="ECO:0000256" key="5">
    <source>
        <dbReference type="ARBA" id="ARBA00023002"/>
    </source>
</evidence>
<dbReference type="SUPFAM" id="SSF51905">
    <property type="entry name" value="FAD/NAD(P)-binding domain"/>
    <property type="match status" value="1"/>
</dbReference>
<evidence type="ECO:0000256" key="6">
    <source>
        <dbReference type="ARBA" id="ARBA00023033"/>
    </source>
</evidence>
<gene>
    <name evidence="9" type="ORF">L249_3726</name>
</gene>
<evidence type="ECO:0000256" key="3">
    <source>
        <dbReference type="ARBA" id="ARBA00022630"/>
    </source>
</evidence>
<evidence type="ECO:0000256" key="7">
    <source>
        <dbReference type="SAM" id="Phobius"/>
    </source>
</evidence>
<comment type="similarity">
    <text evidence="2">Belongs to the paxM FAD-dependent monooxygenase family.</text>
</comment>
<dbReference type="STRING" id="1330021.A0A367L4P3"/>
<evidence type="ECO:0000256" key="2">
    <source>
        <dbReference type="ARBA" id="ARBA00007992"/>
    </source>
</evidence>
<dbReference type="InterPro" id="IPR002938">
    <property type="entry name" value="FAD-bd"/>
</dbReference>
<organism evidence="9 10">
    <name type="scientific">Ophiocordyceps polyrhachis-furcata BCC 54312</name>
    <dbReference type="NCBI Taxonomy" id="1330021"/>
    <lineage>
        <taxon>Eukaryota</taxon>
        <taxon>Fungi</taxon>
        <taxon>Dikarya</taxon>
        <taxon>Ascomycota</taxon>
        <taxon>Pezizomycotina</taxon>
        <taxon>Sordariomycetes</taxon>
        <taxon>Hypocreomycetidae</taxon>
        <taxon>Hypocreales</taxon>
        <taxon>Ophiocordycipitaceae</taxon>
        <taxon>Ophiocordyceps</taxon>
    </lineage>
</organism>
<dbReference type="Gene3D" id="3.50.50.60">
    <property type="entry name" value="FAD/NAD(P)-binding domain"/>
    <property type="match status" value="1"/>
</dbReference>
<keyword evidence="4" id="KW-0274">FAD</keyword>
<evidence type="ECO:0000256" key="4">
    <source>
        <dbReference type="ARBA" id="ARBA00022827"/>
    </source>
</evidence>
<keyword evidence="3" id="KW-0285">Flavoprotein</keyword>